<dbReference type="GO" id="GO:0008233">
    <property type="term" value="F:peptidase activity"/>
    <property type="evidence" value="ECO:0007669"/>
    <property type="project" value="UniProtKB-KW"/>
</dbReference>
<feature type="transmembrane region" description="Helical" evidence="10">
    <location>
        <begin position="75"/>
        <end position="94"/>
    </location>
</feature>
<proteinExistence type="inferred from homology"/>
<feature type="transmembrane region" description="Helical" evidence="10">
    <location>
        <begin position="184"/>
        <end position="202"/>
    </location>
</feature>
<feature type="transmembrane region" description="Helical" evidence="10">
    <location>
        <begin position="6"/>
        <end position="33"/>
    </location>
</feature>
<dbReference type="PANTHER" id="PTHR36844:SF1">
    <property type="entry name" value="PROTEASE PRSW"/>
    <property type="match status" value="1"/>
</dbReference>
<dbReference type="AlphaFoldDB" id="A0A810QJI8"/>
<evidence type="ECO:0000256" key="4">
    <source>
        <dbReference type="ARBA" id="ARBA00022475"/>
    </source>
</evidence>
<dbReference type="EMBL" id="AP023420">
    <property type="protein sequence ID" value="BCK85581.1"/>
    <property type="molecule type" value="Genomic_DNA"/>
</dbReference>
<evidence type="ECO:0000313" key="12">
    <source>
        <dbReference type="Proteomes" id="UP000679848"/>
    </source>
</evidence>
<dbReference type="Proteomes" id="UP000679848">
    <property type="component" value="Chromosome"/>
</dbReference>
<protein>
    <recommendedName>
        <fullName evidence="3">Protease PrsW</fullName>
    </recommendedName>
</protein>
<evidence type="ECO:0000256" key="6">
    <source>
        <dbReference type="ARBA" id="ARBA00022692"/>
    </source>
</evidence>
<dbReference type="PIRSF" id="PIRSF016933">
    <property type="entry name" value="PrsW"/>
    <property type="match status" value="1"/>
</dbReference>
<evidence type="ECO:0000256" key="7">
    <source>
        <dbReference type="ARBA" id="ARBA00022801"/>
    </source>
</evidence>
<evidence type="ECO:0000313" key="11">
    <source>
        <dbReference type="EMBL" id="BCK85581.1"/>
    </source>
</evidence>
<dbReference type="PANTHER" id="PTHR36844">
    <property type="entry name" value="PROTEASE PRSW"/>
    <property type="match status" value="1"/>
</dbReference>
<feature type="transmembrane region" description="Helical" evidence="10">
    <location>
        <begin position="115"/>
        <end position="133"/>
    </location>
</feature>
<gene>
    <name evidence="11" type="ORF">MM59RIKEN_29000</name>
</gene>
<evidence type="ECO:0000256" key="1">
    <source>
        <dbReference type="ARBA" id="ARBA00004651"/>
    </source>
</evidence>
<reference evidence="11" key="1">
    <citation type="submission" date="2020-09" db="EMBL/GenBank/DDBJ databases">
        <title>New species isolated from human feces.</title>
        <authorList>
            <person name="Kitahara M."/>
            <person name="Shigeno Y."/>
            <person name="Shime M."/>
            <person name="Matsumoto Y."/>
            <person name="Nakamura S."/>
            <person name="Motooka D."/>
            <person name="Fukuoka S."/>
            <person name="Nishikawa H."/>
            <person name="Benno Y."/>
        </authorList>
    </citation>
    <scope>NUCLEOTIDE SEQUENCE</scope>
    <source>
        <strain evidence="11">MM59</strain>
    </source>
</reference>
<evidence type="ECO:0000256" key="10">
    <source>
        <dbReference type="SAM" id="Phobius"/>
    </source>
</evidence>
<dbReference type="Pfam" id="PF13367">
    <property type="entry name" value="PrsW-protease"/>
    <property type="match status" value="1"/>
</dbReference>
<sequence length="242" mass="27061">MFYILPILPVLPILIVYILAAILPAIFLLRFIYRHDTVEKEPPGLLALLLLMGVVSAVCSGFLESLAESLLKLLVSPSSPIYVVLTAFLVVAMIEEGTKFWLMKCCTWRHPAFNYRFDGIVYAVFVSLGFAAFENIQYILHYGLSVALPRALLAVPGHMAFAVYMGVFYGRAKRSESQDDGAGVRRNLCLGYVWAVFLHGFYDTCAMIGSIRATVVFVIFIVVVFFQVYRLLRRESAADAPI</sequence>
<evidence type="ECO:0000256" key="3">
    <source>
        <dbReference type="ARBA" id="ARBA00018997"/>
    </source>
</evidence>
<keyword evidence="9 10" id="KW-0472">Membrane</keyword>
<comment type="similarity">
    <text evidence="2">Belongs to the protease PrsW family.</text>
</comment>
<keyword evidence="8 10" id="KW-1133">Transmembrane helix</keyword>
<evidence type="ECO:0000256" key="9">
    <source>
        <dbReference type="ARBA" id="ARBA00023136"/>
    </source>
</evidence>
<dbReference type="GO" id="GO:0006508">
    <property type="term" value="P:proteolysis"/>
    <property type="evidence" value="ECO:0007669"/>
    <property type="project" value="UniProtKB-KW"/>
</dbReference>
<feature type="transmembrane region" description="Helical" evidence="10">
    <location>
        <begin position="45"/>
        <end position="63"/>
    </location>
</feature>
<evidence type="ECO:0000256" key="5">
    <source>
        <dbReference type="ARBA" id="ARBA00022670"/>
    </source>
</evidence>
<keyword evidence="5 11" id="KW-0645">Protease</keyword>
<dbReference type="RefSeq" id="WP_213543613.1">
    <property type="nucleotide sequence ID" value="NZ_AP023420.1"/>
</dbReference>
<keyword evidence="7" id="KW-0378">Hydrolase</keyword>
<keyword evidence="4" id="KW-1003">Cell membrane</keyword>
<keyword evidence="6 10" id="KW-0812">Transmembrane</keyword>
<name>A0A810QJI8_9FIRM</name>
<dbReference type="InterPro" id="IPR023596">
    <property type="entry name" value="Peptidase_PrsW_arch/bac"/>
</dbReference>
<dbReference type="KEGG" id="pfaa:MM59RIKEN_29000"/>
<feature type="transmembrane region" description="Helical" evidence="10">
    <location>
        <begin position="208"/>
        <end position="229"/>
    </location>
</feature>
<organism evidence="11 12">
    <name type="scientific">Pusillibacter faecalis</name>
    <dbReference type="NCBI Taxonomy" id="2714358"/>
    <lineage>
        <taxon>Bacteria</taxon>
        <taxon>Bacillati</taxon>
        <taxon>Bacillota</taxon>
        <taxon>Clostridia</taxon>
        <taxon>Eubacteriales</taxon>
        <taxon>Oscillospiraceae</taxon>
        <taxon>Pusillibacter</taxon>
    </lineage>
</organism>
<evidence type="ECO:0000256" key="2">
    <source>
        <dbReference type="ARBA" id="ARBA00009165"/>
    </source>
</evidence>
<dbReference type="GO" id="GO:0005886">
    <property type="term" value="C:plasma membrane"/>
    <property type="evidence" value="ECO:0007669"/>
    <property type="project" value="UniProtKB-SubCell"/>
</dbReference>
<evidence type="ECO:0000256" key="8">
    <source>
        <dbReference type="ARBA" id="ARBA00022989"/>
    </source>
</evidence>
<comment type="subcellular location">
    <subcellularLocation>
        <location evidence="1">Cell membrane</location>
        <topology evidence="1">Multi-pass membrane protein</topology>
    </subcellularLocation>
</comment>
<feature type="transmembrane region" description="Helical" evidence="10">
    <location>
        <begin position="153"/>
        <end position="172"/>
    </location>
</feature>
<keyword evidence="12" id="KW-1185">Reference proteome</keyword>
<dbReference type="InterPro" id="IPR026898">
    <property type="entry name" value="PrsW"/>
</dbReference>
<accession>A0A810QJI8</accession>